<reference evidence="1" key="1">
    <citation type="submission" date="2021-05" db="EMBL/GenBank/DDBJ databases">
        <authorList>
            <person name="Alioto T."/>
            <person name="Alioto T."/>
            <person name="Gomez Garrido J."/>
        </authorList>
    </citation>
    <scope>NUCLEOTIDE SEQUENCE</scope>
</reference>
<sequence>MLALLGCFVRAGVLSSALVWARSRSAWLAASASINHGFGFLVSGLPLHVKVRRALVRDSSAVGRLALKLAVRRLLGEDLVRFLDLDHRLDGDLRDGHVLAFGLLVHEDVGFGRARGSYDRGGIGSVG</sequence>
<dbReference type="EMBL" id="HBUE01111056">
    <property type="protein sequence ID" value="CAG6488884.1"/>
    <property type="molecule type" value="Transcribed_RNA"/>
</dbReference>
<name>A0A8D8C9W4_CULPI</name>
<evidence type="ECO:0000313" key="1">
    <source>
        <dbReference type="EMBL" id="CAG6488884.1"/>
    </source>
</evidence>
<protein>
    <submittedName>
        <fullName evidence="1">(northern house mosquito) hypothetical protein</fullName>
    </submittedName>
</protein>
<dbReference type="AlphaFoldDB" id="A0A8D8C9W4"/>
<proteinExistence type="predicted"/>
<accession>A0A8D8C9W4</accession>
<organism evidence="1">
    <name type="scientific">Culex pipiens</name>
    <name type="common">House mosquito</name>
    <dbReference type="NCBI Taxonomy" id="7175"/>
    <lineage>
        <taxon>Eukaryota</taxon>
        <taxon>Metazoa</taxon>
        <taxon>Ecdysozoa</taxon>
        <taxon>Arthropoda</taxon>
        <taxon>Hexapoda</taxon>
        <taxon>Insecta</taxon>
        <taxon>Pterygota</taxon>
        <taxon>Neoptera</taxon>
        <taxon>Endopterygota</taxon>
        <taxon>Diptera</taxon>
        <taxon>Nematocera</taxon>
        <taxon>Culicoidea</taxon>
        <taxon>Culicidae</taxon>
        <taxon>Culicinae</taxon>
        <taxon>Culicini</taxon>
        <taxon>Culex</taxon>
        <taxon>Culex</taxon>
    </lineage>
</organism>